<dbReference type="PROSITE" id="PS50011">
    <property type="entry name" value="PROTEIN_KINASE_DOM"/>
    <property type="match status" value="1"/>
</dbReference>
<dbReference type="InterPro" id="IPR050235">
    <property type="entry name" value="CK1_Ser-Thr_kinase"/>
</dbReference>
<dbReference type="Proteomes" id="UP000663881">
    <property type="component" value="Unassembled WGS sequence"/>
</dbReference>
<dbReference type="PROSITE" id="PS00107">
    <property type="entry name" value="PROTEIN_KINASE_ATP"/>
    <property type="match status" value="1"/>
</dbReference>
<protein>
    <recommendedName>
        <fullName evidence="1">non-specific serine/threonine protein kinase</fullName>
        <ecNumber evidence="1">2.7.11.1</ecNumber>
    </recommendedName>
</protein>
<dbReference type="CDD" id="cd14016">
    <property type="entry name" value="STKc_CK1"/>
    <property type="match status" value="1"/>
</dbReference>
<evidence type="ECO:0000256" key="5">
    <source>
        <dbReference type="RuleBase" id="RU000304"/>
    </source>
</evidence>
<evidence type="ECO:0000259" key="6">
    <source>
        <dbReference type="PROSITE" id="PS50011"/>
    </source>
</evidence>
<evidence type="ECO:0000313" key="8">
    <source>
        <dbReference type="Proteomes" id="UP000663881"/>
    </source>
</evidence>
<dbReference type="Gene3D" id="1.10.510.10">
    <property type="entry name" value="Transferase(Phosphotransferase) domain 1"/>
    <property type="match status" value="1"/>
</dbReference>
<sequence length="330" mass="38697">MIEINENDDDDDDEYDSRQTEIKIIAERFLLKRKIGGGSFGQIYLAHDLEKNISVAVKTERIQAIVPQLPVEKMAFERMKDFIGFPKMIFYGQEKQYYVLVMDLLGPSLEDLFNFCNRSFTLHTTCMIIDQAISRTKQMHNQSLLHRDIKPDNFLMGIGHYSHIVYFVDFGLTKEYRDLVSYVHHNLVKGKNLAGTARYASLHTHNGLVQARRDDLESIVYSLLYFLKGSLPWQGIKAKTKRQKYEKIAELKQTIPLKELCSGMPSQIMTVYIYVKSLTFDEQPDYDYIKRQLRSIIITNNQKYDYQFDWLNKVKRFNLNNDESVIDIKI</sequence>
<proteinExistence type="inferred from homology"/>
<accession>A0A819ASD7</accession>
<dbReference type="InterPro" id="IPR000719">
    <property type="entry name" value="Prot_kinase_dom"/>
</dbReference>
<evidence type="ECO:0000256" key="4">
    <source>
        <dbReference type="PROSITE-ProRule" id="PRU10141"/>
    </source>
</evidence>
<evidence type="ECO:0000256" key="1">
    <source>
        <dbReference type="ARBA" id="ARBA00012513"/>
    </source>
</evidence>
<keyword evidence="2 4" id="KW-0547">Nucleotide-binding</keyword>
<feature type="domain" description="Protein kinase" evidence="6">
    <location>
        <begin position="29"/>
        <end position="330"/>
    </location>
</feature>
<feature type="binding site" evidence="4">
    <location>
        <position position="58"/>
    </location>
    <ligand>
        <name>ATP</name>
        <dbReference type="ChEBI" id="CHEBI:30616"/>
    </ligand>
</feature>
<keyword evidence="5" id="KW-0418">Kinase</keyword>
<dbReference type="SMART" id="SM00220">
    <property type="entry name" value="S_TKc"/>
    <property type="match status" value="1"/>
</dbReference>
<comment type="similarity">
    <text evidence="5">Belongs to the protein kinase superfamily.</text>
</comment>
<dbReference type="EC" id="2.7.11.1" evidence="1"/>
<dbReference type="Pfam" id="PF00069">
    <property type="entry name" value="Pkinase"/>
    <property type="match status" value="1"/>
</dbReference>
<dbReference type="InterPro" id="IPR008271">
    <property type="entry name" value="Ser/Thr_kinase_AS"/>
</dbReference>
<evidence type="ECO:0000313" key="7">
    <source>
        <dbReference type="EMBL" id="CAF3790326.1"/>
    </source>
</evidence>
<gene>
    <name evidence="7" type="ORF">OKA104_LOCUS17868</name>
</gene>
<dbReference type="InterPro" id="IPR011009">
    <property type="entry name" value="Kinase-like_dom_sf"/>
</dbReference>
<reference evidence="7" key="1">
    <citation type="submission" date="2021-02" db="EMBL/GenBank/DDBJ databases">
        <authorList>
            <person name="Nowell W R."/>
        </authorList>
    </citation>
    <scope>NUCLEOTIDE SEQUENCE</scope>
</reference>
<dbReference type="SUPFAM" id="SSF56112">
    <property type="entry name" value="Protein kinase-like (PK-like)"/>
    <property type="match status" value="1"/>
</dbReference>
<keyword evidence="3 4" id="KW-0067">ATP-binding</keyword>
<dbReference type="InterPro" id="IPR017441">
    <property type="entry name" value="Protein_kinase_ATP_BS"/>
</dbReference>
<keyword evidence="5" id="KW-0723">Serine/threonine-protein kinase</keyword>
<dbReference type="GO" id="GO:0004674">
    <property type="term" value="F:protein serine/threonine kinase activity"/>
    <property type="evidence" value="ECO:0007669"/>
    <property type="project" value="UniProtKB-KW"/>
</dbReference>
<organism evidence="7 8">
    <name type="scientific">Adineta steineri</name>
    <dbReference type="NCBI Taxonomy" id="433720"/>
    <lineage>
        <taxon>Eukaryota</taxon>
        <taxon>Metazoa</taxon>
        <taxon>Spiralia</taxon>
        <taxon>Gnathifera</taxon>
        <taxon>Rotifera</taxon>
        <taxon>Eurotatoria</taxon>
        <taxon>Bdelloidea</taxon>
        <taxon>Adinetida</taxon>
        <taxon>Adinetidae</taxon>
        <taxon>Adineta</taxon>
    </lineage>
</organism>
<dbReference type="EMBL" id="CAJOAY010001084">
    <property type="protein sequence ID" value="CAF3790326.1"/>
    <property type="molecule type" value="Genomic_DNA"/>
</dbReference>
<comment type="caution">
    <text evidence="7">The sequence shown here is derived from an EMBL/GenBank/DDBJ whole genome shotgun (WGS) entry which is preliminary data.</text>
</comment>
<dbReference type="GO" id="GO:0005524">
    <property type="term" value="F:ATP binding"/>
    <property type="evidence" value="ECO:0007669"/>
    <property type="project" value="UniProtKB-UniRule"/>
</dbReference>
<dbReference type="PROSITE" id="PS00108">
    <property type="entry name" value="PROTEIN_KINASE_ST"/>
    <property type="match status" value="1"/>
</dbReference>
<keyword evidence="5" id="KW-0808">Transferase</keyword>
<dbReference type="PANTHER" id="PTHR11909">
    <property type="entry name" value="CASEIN KINASE-RELATED"/>
    <property type="match status" value="1"/>
</dbReference>
<dbReference type="AlphaFoldDB" id="A0A819ASD7"/>
<evidence type="ECO:0000256" key="3">
    <source>
        <dbReference type="ARBA" id="ARBA00022840"/>
    </source>
</evidence>
<evidence type="ECO:0000256" key="2">
    <source>
        <dbReference type="ARBA" id="ARBA00022741"/>
    </source>
</evidence>
<name>A0A819ASD7_9BILA</name>